<keyword evidence="4" id="KW-1185">Reference proteome</keyword>
<protein>
    <recommendedName>
        <fullName evidence="2">LicD/FKTN/FKRP nucleotidyltransferase domain-containing protein</fullName>
    </recommendedName>
</protein>
<sequence>MVQARVRTYVTVLTNRYLLLHMHSKLCQYHPRLLIGTSATLLVFYVVWIWIHPVGVQFPRVLLLDLFIVRPFFNQCHVNSLPNLSQLNWPEPQVSKKPVGQRINGQIQVTSRSFEPSMSRGQRALFEHLLRLFADLMFSNGMGDRFFLNGGTLLGSFRHHDMIPWDDDVDVLVDVDVRGKIHRLVQSLSPRYLLHSTNTRDKLFTRILNSSLDTFDMEYSRNTSTYPWGWPALDIGYYAANVTHIYELALFNGRVTYWPRNLVFPLLFRPLGVHWYPTPYSTLRFLRVRDNFDANCLVTSWNHAFETANAILSQPCHQLGARYAFVARRKSEDMLVSLDDELLRSPETQLVAAEEVLEVRWANGSGKTVFHVLQLPLHLSDLTIKTYDYTNRY</sequence>
<dbReference type="Proteomes" id="UP000699462">
    <property type="component" value="Unassembled WGS sequence"/>
</dbReference>
<dbReference type="InterPro" id="IPR052942">
    <property type="entry name" value="LPS_cholinephosphotransferase"/>
</dbReference>
<dbReference type="PANTHER" id="PTHR43404">
    <property type="entry name" value="LIPOPOLYSACCHARIDE CHOLINEPHOSPHOTRANSFERASE LICD"/>
    <property type="match status" value="1"/>
</dbReference>
<feature type="transmembrane region" description="Helical" evidence="1">
    <location>
        <begin position="33"/>
        <end position="51"/>
    </location>
</feature>
<evidence type="ECO:0000259" key="2">
    <source>
        <dbReference type="Pfam" id="PF04991"/>
    </source>
</evidence>
<dbReference type="Pfam" id="PF04991">
    <property type="entry name" value="LicD"/>
    <property type="match status" value="1"/>
</dbReference>
<keyword evidence="1" id="KW-1133">Transmembrane helix</keyword>
<dbReference type="GO" id="GO:0009100">
    <property type="term" value="P:glycoprotein metabolic process"/>
    <property type="evidence" value="ECO:0007669"/>
    <property type="project" value="UniProtKB-ARBA"/>
</dbReference>
<evidence type="ECO:0000313" key="4">
    <source>
        <dbReference type="Proteomes" id="UP000699462"/>
    </source>
</evidence>
<dbReference type="OrthoDB" id="419198at2759"/>
<keyword evidence="1" id="KW-0812">Transmembrane</keyword>
<dbReference type="InterPro" id="IPR007074">
    <property type="entry name" value="LicD/FKTN/FKRP_NTP_transf"/>
</dbReference>
<proteinExistence type="predicted"/>
<name>A0A8T0DRE1_9TREM</name>
<evidence type="ECO:0000256" key="1">
    <source>
        <dbReference type="SAM" id="Phobius"/>
    </source>
</evidence>
<reference evidence="3 4" key="1">
    <citation type="submission" date="2019-07" db="EMBL/GenBank/DDBJ databases">
        <title>Annotation for the trematode Paragonimus westermani.</title>
        <authorList>
            <person name="Choi Y.-J."/>
        </authorList>
    </citation>
    <scope>NUCLEOTIDE SEQUENCE [LARGE SCALE GENOMIC DNA]</scope>
    <source>
        <strain evidence="3">180907_Pwestermani</strain>
    </source>
</reference>
<dbReference type="AlphaFoldDB" id="A0A8T0DRE1"/>
<evidence type="ECO:0000313" key="3">
    <source>
        <dbReference type="EMBL" id="KAF8570479.1"/>
    </source>
</evidence>
<gene>
    <name evidence="3" type="ORF">P879_06103</name>
</gene>
<organism evidence="3 4">
    <name type="scientific">Paragonimus westermani</name>
    <dbReference type="NCBI Taxonomy" id="34504"/>
    <lineage>
        <taxon>Eukaryota</taxon>
        <taxon>Metazoa</taxon>
        <taxon>Spiralia</taxon>
        <taxon>Lophotrochozoa</taxon>
        <taxon>Platyhelminthes</taxon>
        <taxon>Trematoda</taxon>
        <taxon>Digenea</taxon>
        <taxon>Plagiorchiida</taxon>
        <taxon>Troglotremata</taxon>
        <taxon>Troglotrematidae</taxon>
        <taxon>Paragonimus</taxon>
    </lineage>
</organism>
<keyword evidence="1" id="KW-0472">Membrane</keyword>
<comment type="caution">
    <text evidence="3">The sequence shown here is derived from an EMBL/GenBank/DDBJ whole genome shotgun (WGS) entry which is preliminary data.</text>
</comment>
<feature type="domain" description="LicD/FKTN/FKRP nucleotidyltransferase" evidence="2">
    <location>
        <begin position="146"/>
        <end position="194"/>
    </location>
</feature>
<dbReference type="PANTHER" id="PTHR43404:SF1">
    <property type="entry name" value="MNN4P"/>
    <property type="match status" value="1"/>
</dbReference>
<accession>A0A8T0DRE1</accession>
<dbReference type="EMBL" id="JTDF01001109">
    <property type="protein sequence ID" value="KAF8570479.1"/>
    <property type="molecule type" value="Genomic_DNA"/>
</dbReference>